<proteinExistence type="predicted"/>
<dbReference type="Proteomes" id="UP000035648">
    <property type="component" value="Chromosome"/>
</dbReference>
<gene>
    <name evidence="2" type="ORF">UT28_C0001G0137</name>
</gene>
<dbReference type="EMBL" id="CP011213">
    <property type="protein sequence ID" value="AKM81952.1"/>
    <property type="molecule type" value="Genomic_DNA"/>
</dbReference>
<evidence type="ECO:0000256" key="1">
    <source>
        <dbReference type="SAM" id="Phobius"/>
    </source>
</evidence>
<evidence type="ECO:0000313" key="2">
    <source>
        <dbReference type="EMBL" id="AKM81952.1"/>
    </source>
</evidence>
<organism evidence="2 3">
    <name type="scientific">Berkelbacteria bacterium GW2011_GWE1_39_12</name>
    <dbReference type="NCBI Taxonomy" id="1618337"/>
    <lineage>
        <taxon>Bacteria</taxon>
        <taxon>Candidatus Berkelbacteria</taxon>
    </lineage>
</organism>
<keyword evidence="1" id="KW-0472">Membrane</keyword>
<keyword evidence="1" id="KW-1133">Transmembrane helix</keyword>
<keyword evidence="1" id="KW-0812">Transmembrane</keyword>
<dbReference type="KEGG" id="bbgw:UT28_C0001G0137"/>
<dbReference type="AlphaFoldDB" id="A0A0G4B4M2"/>
<feature type="transmembrane region" description="Helical" evidence="1">
    <location>
        <begin position="12"/>
        <end position="31"/>
    </location>
</feature>
<accession>A0A0G4B4M2</accession>
<protein>
    <submittedName>
        <fullName evidence="2">Uncharacterized protein</fullName>
    </submittedName>
</protein>
<dbReference type="STRING" id="1618337.UT28_C0001G0137"/>
<name>A0A0G4B4M2_9BACT</name>
<sequence length="198" mass="21383">MEQESKLKSKWMLIIIAVVVAIGIFLAWYFLMGPGKKAESSSTTATTSVADVEPMAGWSTYESVKHGYKINRPDTYVWELTGDGSVKFTKDGKVMADIYRNTGGTSADLDATVKLYTDATKGYMTDGVARSVTVAGTSGQQITGTFGKNGGIAKDNDGKKGSVVVFTKNDFTFIMDSYDLGDETASADFTQMLSEMSF</sequence>
<evidence type="ECO:0000313" key="3">
    <source>
        <dbReference type="Proteomes" id="UP000035648"/>
    </source>
</evidence>
<reference evidence="2 3" key="1">
    <citation type="journal article" date="2015" name="Nature">
        <title>rRNA introns, odd ribosomes, and small enigmatic genomes across a large radiation of phyla.</title>
        <authorList>
            <person name="Brown C.T."/>
            <person name="Hug L.A."/>
            <person name="Thomas B.C."/>
            <person name="Sharon I."/>
            <person name="Castelle C.J."/>
            <person name="Singh A."/>
            <person name="Wilkins M.J."/>
            <person name="Williams K.H."/>
            <person name="Banfield J.F."/>
        </authorList>
    </citation>
    <scope>NUCLEOTIDE SEQUENCE [LARGE SCALE GENOMIC DNA]</scope>
</reference>